<comment type="subcellular location">
    <subcellularLocation>
        <location evidence="1">Cell membrane</location>
        <topology evidence="1">Multi-pass membrane protein</topology>
    </subcellularLocation>
</comment>
<dbReference type="InterPro" id="IPR011701">
    <property type="entry name" value="MFS"/>
</dbReference>
<name>A0A7J0D2K8_STRMI</name>
<dbReference type="GO" id="GO:0005886">
    <property type="term" value="C:plasma membrane"/>
    <property type="evidence" value="ECO:0007669"/>
    <property type="project" value="UniProtKB-SubCell"/>
</dbReference>
<reference evidence="8 9" key="1">
    <citation type="submission" date="2020-05" db="EMBL/GenBank/DDBJ databases">
        <title>Whole genome shotgun sequence of Streptomyces microflavus NBRC 13062.</title>
        <authorList>
            <person name="Komaki H."/>
            <person name="Tamura T."/>
        </authorList>
    </citation>
    <scope>NUCLEOTIDE SEQUENCE [LARGE SCALE GENOMIC DNA]</scope>
    <source>
        <strain evidence="8 9">NBRC 13062</strain>
    </source>
</reference>
<dbReference type="EMBL" id="BLWD01000001">
    <property type="protein sequence ID" value="GFN08225.1"/>
    <property type="molecule type" value="Genomic_DNA"/>
</dbReference>
<feature type="transmembrane region" description="Helical" evidence="6">
    <location>
        <begin position="142"/>
        <end position="160"/>
    </location>
</feature>
<feature type="transmembrane region" description="Helical" evidence="6">
    <location>
        <begin position="12"/>
        <end position="32"/>
    </location>
</feature>
<feature type="transmembrane region" description="Helical" evidence="6">
    <location>
        <begin position="97"/>
        <end position="121"/>
    </location>
</feature>
<dbReference type="Proteomes" id="UP000498740">
    <property type="component" value="Unassembled WGS sequence"/>
</dbReference>
<gene>
    <name evidence="8" type="ORF">Smic_67810</name>
</gene>
<dbReference type="SUPFAM" id="SSF103473">
    <property type="entry name" value="MFS general substrate transporter"/>
    <property type="match status" value="1"/>
</dbReference>
<dbReference type="PROSITE" id="PS50850">
    <property type="entry name" value="MFS"/>
    <property type="match status" value="1"/>
</dbReference>
<feature type="transmembrane region" description="Helical" evidence="6">
    <location>
        <begin position="38"/>
        <end position="60"/>
    </location>
</feature>
<comment type="caution">
    <text evidence="8">The sequence shown here is derived from an EMBL/GenBank/DDBJ whole genome shotgun (WGS) entry which is preliminary data.</text>
</comment>
<accession>A0A7J0D2K8</accession>
<dbReference type="PANTHER" id="PTHR23513">
    <property type="entry name" value="INTEGRAL MEMBRANE EFFLUX PROTEIN-RELATED"/>
    <property type="match status" value="1"/>
</dbReference>
<dbReference type="AlphaFoldDB" id="A0A7J0D2K8"/>
<dbReference type="Gene3D" id="1.20.1250.20">
    <property type="entry name" value="MFS general substrate transporter like domains"/>
    <property type="match status" value="1"/>
</dbReference>
<evidence type="ECO:0000259" key="7">
    <source>
        <dbReference type="PROSITE" id="PS50850"/>
    </source>
</evidence>
<evidence type="ECO:0000313" key="8">
    <source>
        <dbReference type="EMBL" id="GFN08225.1"/>
    </source>
</evidence>
<evidence type="ECO:0000256" key="5">
    <source>
        <dbReference type="ARBA" id="ARBA00023136"/>
    </source>
</evidence>
<sequence length="202" mass="20942">MFGNRWLRAIGLVGCSCNFFLTMVQSLFLLYAVRDKDLSAATVGFVMGAAAVGGLLGALISGMVVRRLSVGTAYRLSVSIIFLGPLLVPAAGGPSWLLVGLFVASFFLEYFGASISNVIIVSLRQSITPQPLMGRMTAAMRMLLYGGGALGGPVGGLLAGVLGLHAALWIAGVLSAAMLVPIFLSPVGKLRTMPTGPEELPA</sequence>
<dbReference type="InterPro" id="IPR020846">
    <property type="entry name" value="MFS_dom"/>
</dbReference>
<dbReference type="Pfam" id="PF07690">
    <property type="entry name" value="MFS_1"/>
    <property type="match status" value="1"/>
</dbReference>
<dbReference type="PANTHER" id="PTHR23513:SF6">
    <property type="entry name" value="MAJOR FACILITATOR SUPERFAMILY ASSOCIATED DOMAIN-CONTAINING PROTEIN"/>
    <property type="match status" value="1"/>
</dbReference>
<protein>
    <recommendedName>
        <fullName evidence="7">Major facilitator superfamily (MFS) profile domain-containing protein</fullName>
    </recommendedName>
</protein>
<evidence type="ECO:0000313" key="9">
    <source>
        <dbReference type="Proteomes" id="UP000498740"/>
    </source>
</evidence>
<keyword evidence="5 6" id="KW-0472">Membrane</keyword>
<dbReference type="GO" id="GO:0022857">
    <property type="term" value="F:transmembrane transporter activity"/>
    <property type="evidence" value="ECO:0007669"/>
    <property type="project" value="InterPro"/>
</dbReference>
<feature type="transmembrane region" description="Helical" evidence="6">
    <location>
        <begin position="72"/>
        <end position="91"/>
    </location>
</feature>
<organism evidence="8 9">
    <name type="scientific">Streptomyces microflavus</name>
    <name type="common">Streptomyces lipmanii</name>
    <dbReference type="NCBI Taxonomy" id="1919"/>
    <lineage>
        <taxon>Bacteria</taxon>
        <taxon>Bacillati</taxon>
        <taxon>Actinomycetota</taxon>
        <taxon>Actinomycetes</taxon>
        <taxon>Kitasatosporales</taxon>
        <taxon>Streptomycetaceae</taxon>
        <taxon>Streptomyces</taxon>
    </lineage>
</organism>
<evidence type="ECO:0000256" key="1">
    <source>
        <dbReference type="ARBA" id="ARBA00004651"/>
    </source>
</evidence>
<keyword evidence="2" id="KW-1003">Cell membrane</keyword>
<evidence type="ECO:0000256" key="4">
    <source>
        <dbReference type="ARBA" id="ARBA00022989"/>
    </source>
</evidence>
<feature type="domain" description="Major facilitator superfamily (MFS) profile" evidence="7">
    <location>
        <begin position="1"/>
        <end position="202"/>
    </location>
</feature>
<keyword evidence="3 6" id="KW-0812">Transmembrane</keyword>
<evidence type="ECO:0000256" key="3">
    <source>
        <dbReference type="ARBA" id="ARBA00022692"/>
    </source>
</evidence>
<evidence type="ECO:0000256" key="6">
    <source>
        <dbReference type="SAM" id="Phobius"/>
    </source>
</evidence>
<keyword evidence="4 6" id="KW-1133">Transmembrane helix</keyword>
<proteinExistence type="predicted"/>
<evidence type="ECO:0000256" key="2">
    <source>
        <dbReference type="ARBA" id="ARBA00022475"/>
    </source>
</evidence>
<dbReference type="InterPro" id="IPR036259">
    <property type="entry name" value="MFS_trans_sf"/>
</dbReference>
<feature type="transmembrane region" description="Helical" evidence="6">
    <location>
        <begin position="166"/>
        <end position="184"/>
    </location>
</feature>